<name>A0ABR6EAQ7_9ACTN</name>
<feature type="domain" description="NAD(P)-binding" evidence="1">
    <location>
        <begin position="7"/>
        <end position="186"/>
    </location>
</feature>
<dbReference type="InterPro" id="IPR051604">
    <property type="entry name" value="Ergot_Alk_Oxidoreductase"/>
</dbReference>
<proteinExistence type="predicted"/>
<dbReference type="PANTHER" id="PTHR43162">
    <property type="match status" value="1"/>
</dbReference>
<evidence type="ECO:0000259" key="1">
    <source>
        <dbReference type="Pfam" id="PF13460"/>
    </source>
</evidence>
<dbReference type="Pfam" id="PF13460">
    <property type="entry name" value="NAD_binding_10"/>
    <property type="match status" value="1"/>
</dbReference>
<gene>
    <name evidence="2" type="ORF">GL263_02365</name>
</gene>
<dbReference type="EMBL" id="WMLF01000018">
    <property type="protein sequence ID" value="MBB1242424.1"/>
    <property type="molecule type" value="Genomic_DNA"/>
</dbReference>
<dbReference type="SUPFAM" id="SSF51735">
    <property type="entry name" value="NAD(P)-binding Rossmann-fold domains"/>
    <property type="match status" value="1"/>
</dbReference>
<dbReference type="PANTHER" id="PTHR43162:SF1">
    <property type="entry name" value="PRESTALK A DIFFERENTIATION PROTEIN A"/>
    <property type="match status" value="1"/>
</dbReference>
<evidence type="ECO:0000313" key="3">
    <source>
        <dbReference type="Proteomes" id="UP000766698"/>
    </source>
</evidence>
<evidence type="ECO:0000313" key="2">
    <source>
        <dbReference type="EMBL" id="MBB1242424.1"/>
    </source>
</evidence>
<accession>A0ABR6EAQ7</accession>
<organism evidence="2 3">
    <name type="scientific">Streptomyces durbertensis</name>
    <dbReference type="NCBI Taxonomy" id="2448886"/>
    <lineage>
        <taxon>Bacteria</taxon>
        <taxon>Bacillati</taxon>
        <taxon>Actinomycetota</taxon>
        <taxon>Actinomycetes</taxon>
        <taxon>Kitasatosporales</taxon>
        <taxon>Streptomycetaceae</taxon>
        <taxon>Streptomyces</taxon>
    </lineage>
</organism>
<dbReference type="InterPro" id="IPR036291">
    <property type="entry name" value="NAD(P)-bd_dom_sf"/>
</dbReference>
<keyword evidence="3" id="KW-1185">Reference proteome</keyword>
<dbReference type="Gene3D" id="3.90.25.10">
    <property type="entry name" value="UDP-galactose 4-epimerase, domain 1"/>
    <property type="match status" value="1"/>
</dbReference>
<dbReference type="Gene3D" id="3.40.50.720">
    <property type="entry name" value="NAD(P)-binding Rossmann-like Domain"/>
    <property type="match status" value="1"/>
</dbReference>
<dbReference type="InterPro" id="IPR016040">
    <property type="entry name" value="NAD(P)-bd_dom"/>
</dbReference>
<sequence>MTTVITGATGTVGRAVAARLAADGRPVRLLSRRPEAAGALAGRRGVETVAVDLGDGPALRGALAGARALLVITADPLRPDHDRNLVEAAGELPERPRLVKLSALAVTDPEADDLITRWQRRNEELVTSSGLPWTLLRPRAFMSNTLSWAADIRARRVVRALGGDARNACVDPRDIAAAAVAALTSPGHDGRAHHLTGPAAISPAEQTDQLGRLLGVPLEYREPSRAEAAERLAARYPEPVVEALLASADRMRAGGKQRVEDGVRAATGREPASFAAWAADHLPAFRPAEA</sequence>
<dbReference type="Proteomes" id="UP000766698">
    <property type="component" value="Unassembled WGS sequence"/>
</dbReference>
<protein>
    <submittedName>
        <fullName evidence="2">NAD(P)H-binding protein</fullName>
    </submittedName>
</protein>
<dbReference type="RefSeq" id="WP_182853851.1">
    <property type="nucleotide sequence ID" value="NZ_WMLF01000018.1"/>
</dbReference>
<comment type="caution">
    <text evidence="2">The sequence shown here is derived from an EMBL/GenBank/DDBJ whole genome shotgun (WGS) entry which is preliminary data.</text>
</comment>
<reference evidence="3" key="1">
    <citation type="journal article" date="2020" name="Syst. Appl. Microbiol.">
        <title>Streptomyces alkaliterrae sp. nov., isolated from an alkaline soil, and emended descriptions of Streptomyces alkaliphilus, Streptomyces calidiresistens and Streptomyces durbertensis.</title>
        <authorList>
            <person name="Swiecimska M."/>
            <person name="Golinska P."/>
            <person name="Nouioui I."/>
            <person name="Wypij M."/>
            <person name="Rai M."/>
            <person name="Sangal V."/>
            <person name="Goodfellow M."/>
        </authorList>
    </citation>
    <scope>NUCLEOTIDE SEQUENCE [LARGE SCALE GENOMIC DNA]</scope>
    <source>
        <strain evidence="3">DSM 104538</strain>
    </source>
</reference>